<dbReference type="PROSITE" id="PS51257">
    <property type="entry name" value="PROKAR_LIPOPROTEIN"/>
    <property type="match status" value="1"/>
</dbReference>
<name>A0A8E2DXQ1_9PEZI</name>
<dbReference type="Gene3D" id="1.10.510.10">
    <property type="entry name" value="Transferase(Phosphotransferase) domain 1"/>
    <property type="match status" value="1"/>
</dbReference>
<dbReference type="GO" id="GO:0004672">
    <property type="term" value="F:protein kinase activity"/>
    <property type="evidence" value="ECO:0007669"/>
    <property type="project" value="InterPro"/>
</dbReference>
<proteinExistence type="predicted"/>
<reference evidence="2 3" key="1">
    <citation type="journal article" date="2016" name="Nat. Commun.">
        <title>Ectomycorrhizal ecology is imprinted in the genome of the dominant symbiotic fungus Cenococcum geophilum.</title>
        <authorList>
            <consortium name="DOE Joint Genome Institute"/>
            <person name="Peter M."/>
            <person name="Kohler A."/>
            <person name="Ohm R.A."/>
            <person name="Kuo A."/>
            <person name="Krutzmann J."/>
            <person name="Morin E."/>
            <person name="Arend M."/>
            <person name="Barry K.W."/>
            <person name="Binder M."/>
            <person name="Choi C."/>
            <person name="Clum A."/>
            <person name="Copeland A."/>
            <person name="Grisel N."/>
            <person name="Haridas S."/>
            <person name="Kipfer T."/>
            <person name="LaButti K."/>
            <person name="Lindquist E."/>
            <person name="Lipzen A."/>
            <person name="Maire R."/>
            <person name="Meier B."/>
            <person name="Mihaltcheva S."/>
            <person name="Molinier V."/>
            <person name="Murat C."/>
            <person name="Poggeler S."/>
            <person name="Quandt C.A."/>
            <person name="Sperisen C."/>
            <person name="Tritt A."/>
            <person name="Tisserant E."/>
            <person name="Crous P.W."/>
            <person name="Henrissat B."/>
            <person name="Nehls U."/>
            <person name="Egli S."/>
            <person name="Spatafora J.W."/>
            <person name="Grigoriev I.V."/>
            <person name="Martin F.M."/>
        </authorList>
    </citation>
    <scope>NUCLEOTIDE SEQUENCE [LARGE SCALE GENOMIC DNA]</scope>
    <source>
        <strain evidence="2 3">CBS 459.81</strain>
    </source>
</reference>
<dbReference type="PANTHER" id="PTHR37542">
    <property type="entry name" value="HELO DOMAIN-CONTAINING PROTEIN-RELATED"/>
    <property type="match status" value="1"/>
</dbReference>
<dbReference type="SUPFAM" id="SSF56112">
    <property type="entry name" value="Protein kinase-like (PK-like)"/>
    <property type="match status" value="1"/>
</dbReference>
<evidence type="ECO:0000313" key="2">
    <source>
        <dbReference type="EMBL" id="OCK73553.1"/>
    </source>
</evidence>
<accession>A0A8E2DXQ1</accession>
<dbReference type="EMBL" id="KV745730">
    <property type="protein sequence ID" value="OCK73553.1"/>
    <property type="molecule type" value="Genomic_DNA"/>
</dbReference>
<dbReference type="PANTHER" id="PTHR37542:SF3">
    <property type="entry name" value="PRION-INHIBITION AND PROPAGATION HELO DOMAIN-CONTAINING PROTEIN"/>
    <property type="match status" value="1"/>
</dbReference>
<dbReference type="Proteomes" id="UP000250266">
    <property type="component" value="Unassembled WGS sequence"/>
</dbReference>
<gene>
    <name evidence="2" type="ORF">K432DRAFT_410596</name>
</gene>
<dbReference type="OrthoDB" id="1911848at2759"/>
<sequence length="268" mass="29663">MPALSTRVGMAQSLSQSLALLQACGVLHKGITPANIVFFAKTGTGNSKDRDHGLSHPFIMGFSWARLHGPEYISDKTENANTNFTSSSGQLHMHPAYTGKTDQRYLKIFDVYSLGLVLLQIGLWRSIADIADELFPSAKSTINNTGHKLDEASEVGESDGWLKKKISEWQSQLVEQHQLVAQTDGIAAQKNPRRAFQKALVNNIERLLLPEAGKIYTRVVARCLTGDVGNDEMPRNIIDQTSDENEPEYILQDSIVKGVVQELERCNV</sequence>
<feature type="domain" description="Protein kinase" evidence="1">
    <location>
        <begin position="1"/>
        <end position="219"/>
    </location>
</feature>
<keyword evidence="3" id="KW-1185">Reference proteome</keyword>
<evidence type="ECO:0000259" key="1">
    <source>
        <dbReference type="PROSITE" id="PS50011"/>
    </source>
</evidence>
<protein>
    <recommendedName>
        <fullName evidence="1">Protein kinase domain-containing protein</fullName>
    </recommendedName>
</protein>
<dbReference type="GO" id="GO:0005524">
    <property type="term" value="F:ATP binding"/>
    <property type="evidence" value="ECO:0007669"/>
    <property type="project" value="InterPro"/>
</dbReference>
<dbReference type="InterPro" id="IPR011009">
    <property type="entry name" value="Kinase-like_dom_sf"/>
</dbReference>
<dbReference type="AlphaFoldDB" id="A0A8E2DXQ1"/>
<evidence type="ECO:0000313" key="3">
    <source>
        <dbReference type="Proteomes" id="UP000250266"/>
    </source>
</evidence>
<dbReference type="PROSITE" id="PS50011">
    <property type="entry name" value="PROTEIN_KINASE_DOM"/>
    <property type="match status" value="1"/>
</dbReference>
<organism evidence="2 3">
    <name type="scientific">Lepidopterella palustris CBS 459.81</name>
    <dbReference type="NCBI Taxonomy" id="1314670"/>
    <lineage>
        <taxon>Eukaryota</taxon>
        <taxon>Fungi</taxon>
        <taxon>Dikarya</taxon>
        <taxon>Ascomycota</taxon>
        <taxon>Pezizomycotina</taxon>
        <taxon>Dothideomycetes</taxon>
        <taxon>Pleosporomycetidae</taxon>
        <taxon>Mytilinidiales</taxon>
        <taxon>Argynnaceae</taxon>
        <taxon>Lepidopterella</taxon>
    </lineage>
</organism>
<dbReference type="InterPro" id="IPR000719">
    <property type="entry name" value="Prot_kinase_dom"/>
</dbReference>